<dbReference type="GO" id="GO:0000149">
    <property type="term" value="F:SNARE binding"/>
    <property type="evidence" value="ECO:0007669"/>
    <property type="project" value="TreeGrafter"/>
</dbReference>
<dbReference type="PANTHER" id="PTHR15157:SF13">
    <property type="entry name" value="AUTOPHAGY-RELATED PROTEIN 14"/>
    <property type="match status" value="1"/>
</dbReference>
<feature type="region of interest" description="Disordered" evidence="4">
    <location>
        <begin position="261"/>
        <end position="293"/>
    </location>
</feature>
<evidence type="ECO:0000313" key="5">
    <source>
        <dbReference type="EMBL" id="RKU44587.1"/>
    </source>
</evidence>
<organism evidence="5 6">
    <name type="scientific">Coniochaeta pulveracea</name>
    <dbReference type="NCBI Taxonomy" id="177199"/>
    <lineage>
        <taxon>Eukaryota</taxon>
        <taxon>Fungi</taxon>
        <taxon>Dikarya</taxon>
        <taxon>Ascomycota</taxon>
        <taxon>Pezizomycotina</taxon>
        <taxon>Sordariomycetes</taxon>
        <taxon>Sordariomycetidae</taxon>
        <taxon>Coniochaetales</taxon>
        <taxon>Coniochaetaceae</taxon>
        <taxon>Coniochaeta</taxon>
    </lineage>
</organism>
<comment type="similarity">
    <text evidence="1">Belongs to the ATG14 family.</text>
</comment>
<dbReference type="OrthoDB" id="16772at2759"/>
<gene>
    <name evidence="5" type="ORF">DL546_005051</name>
</gene>
<dbReference type="GO" id="GO:0005768">
    <property type="term" value="C:endosome"/>
    <property type="evidence" value="ECO:0007669"/>
    <property type="project" value="TreeGrafter"/>
</dbReference>
<dbReference type="InterPro" id="IPR018791">
    <property type="entry name" value="UV_resistance/autophagy_Atg14"/>
</dbReference>
<reference evidence="5 6" key="1">
    <citation type="submission" date="2018-08" db="EMBL/GenBank/DDBJ databases">
        <title>Draft genome of the lignicolous fungus Coniochaeta pulveracea.</title>
        <authorList>
            <person name="Borstlap C.J."/>
            <person name="De Witt R.N."/>
            <person name="Botha A."/>
            <person name="Volschenk H."/>
        </authorList>
    </citation>
    <scope>NUCLEOTIDE SEQUENCE [LARGE SCALE GENOMIC DNA]</scope>
    <source>
        <strain evidence="5 6">CAB683</strain>
    </source>
</reference>
<keyword evidence="6" id="KW-1185">Reference proteome</keyword>
<evidence type="ECO:0000256" key="4">
    <source>
        <dbReference type="SAM" id="MobiDB-lite"/>
    </source>
</evidence>
<dbReference type="GO" id="GO:0032991">
    <property type="term" value="C:protein-containing complex"/>
    <property type="evidence" value="ECO:0007669"/>
    <property type="project" value="UniProtKB-ARBA"/>
</dbReference>
<dbReference type="PANTHER" id="PTHR15157">
    <property type="entry name" value="UV RADIATION RESISTANCE-ASSOCIATED GENE PROTEIN"/>
    <property type="match status" value="1"/>
</dbReference>
<accession>A0A420Y9U2</accession>
<protein>
    <recommendedName>
        <fullName evidence="2">Autophagy-related protein 14</fullName>
    </recommendedName>
</protein>
<evidence type="ECO:0000256" key="2">
    <source>
        <dbReference type="ARBA" id="ARBA00013807"/>
    </source>
</evidence>
<dbReference type="EMBL" id="QVQW01000029">
    <property type="protein sequence ID" value="RKU44587.1"/>
    <property type="molecule type" value="Genomic_DNA"/>
</dbReference>
<dbReference type="Pfam" id="PF10186">
    <property type="entry name" value="ATG14"/>
    <property type="match status" value="1"/>
</dbReference>
<feature type="compositionally biased region" description="Polar residues" evidence="4">
    <location>
        <begin position="264"/>
        <end position="282"/>
    </location>
</feature>
<dbReference type="GO" id="GO:0000323">
    <property type="term" value="C:lytic vacuole"/>
    <property type="evidence" value="ECO:0007669"/>
    <property type="project" value="TreeGrafter"/>
</dbReference>
<evidence type="ECO:0000256" key="1">
    <source>
        <dbReference type="ARBA" id="ARBA00009574"/>
    </source>
</evidence>
<sequence>MMDKIRCDVCRRPHSQKLPFLCAVDARNQLYESRLQNAKTLIENDILEQQINAIVSPPQDDTRQKDSAVKARLLEGWKSEQAAAVDRTSQIIAQAEKLRLATDAARKELQDRKESARRRKSDLVSVSEGIAARRTRQIEDIERSIHMSNYKWNRSADQMCATRAFLCEEAARLYGLRQVRKGALKRYEIGGVEIIELHAMNSLSPEVISTSLGHIAHILVLASHYLSIRLPAEITLPHRDYPRPTIFTLSSSYRHEDVPFPGSSLPQHLPSETRSGGSNGQHTPRPRPLFVDKPLPQLAKEDPPTYALFLEGVTLLAYDIAWVCSTQGVSIGDRNSYDDVCNMGQNLWRLMIGDHLIRKSIEPTFPNVAILPAGSNNDDKSGGIGSAAAAAGVAKTQIGKWSHGTTHSFLGGAEGSEFIRNFKLLAPIKLADWLKKKLSSEAPMLDWEKIDGDEVRAGENNDHGTIGIEGSGFVTSRTTAASGGEAGAAVGGGLNGWTKLKNRTS</sequence>
<keyword evidence="3" id="KW-0175">Coiled coil</keyword>
<name>A0A420Y9U2_9PEZI</name>
<dbReference type="Proteomes" id="UP000275385">
    <property type="component" value="Unassembled WGS sequence"/>
</dbReference>
<dbReference type="GO" id="GO:0035493">
    <property type="term" value="P:SNARE complex assembly"/>
    <property type="evidence" value="ECO:0007669"/>
    <property type="project" value="TreeGrafter"/>
</dbReference>
<proteinExistence type="inferred from homology"/>
<evidence type="ECO:0000256" key="3">
    <source>
        <dbReference type="ARBA" id="ARBA00023054"/>
    </source>
</evidence>
<dbReference type="AlphaFoldDB" id="A0A420Y9U2"/>
<evidence type="ECO:0000313" key="6">
    <source>
        <dbReference type="Proteomes" id="UP000275385"/>
    </source>
</evidence>
<comment type="caution">
    <text evidence="5">The sequence shown here is derived from an EMBL/GenBank/DDBJ whole genome shotgun (WGS) entry which is preliminary data.</text>
</comment>